<dbReference type="InterPro" id="IPR033875">
    <property type="entry name" value="FlhG"/>
</dbReference>
<dbReference type="PANTHER" id="PTHR43384">
    <property type="entry name" value="SEPTUM SITE-DETERMINING PROTEIN MIND HOMOLOG, CHLOROPLASTIC-RELATED"/>
    <property type="match status" value="1"/>
</dbReference>
<dbReference type="Pfam" id="PF10609">
    <property type="entry name" value="ParA"/>
    <property type="match status" value="1"/>
</dbReference>
<dbReference type="GO" id="GO:0005829">
    <property type="term" value="C:cytosol"/>
    <property type="evidence" value="ECO:0007669"/>
    <property type="project" value="TreeGrafter"/>
</dbReference>
<dbReference type="OrthoDB" id="9816297at2"/>
<sequence>MPDQAEKLRNLIKKDRNINIDDFVTKEREKKSKVISITSGKGGVGKTNFTINLAISLKRLGYEVVVFDADIGLANIDIVSGTITKYTISNLLKDGLDIFEVIHEGPEGIKILSGGTGINELTLIDDKSINKIIDELGKLERFSDFILIDTGAGIHNSVTDFIMSSDEVIVITTPDPTSITDSYTLIKTLVLKGYGRQLNVVINMVDSRTNAYEVFNKLNRATDRFLNIQLNFLGFLDRNNIVSNAVRKQVPFVISDPYNQISKKINIIALNTAKGINVLPDYRPKSFVEKLKYFLLKKGD</sequence>
<evidence type="ECO:0000313" key="4">
    <source>
        <dbReference type="Proteomes" id="UP000287969"/>
    </source>
</evidence>
<name>A0A410QCA3_9FIRM</name>
<dbReference type="Proteomes" id="UP000287969">
    <property type="component" value="Chromosome"/>
</dbReference>
<dbReference type="PIRSF" id="PIRSF003092">
    <property type="entry name" value="MinD"/>
    <property type="match status" value="1"/>
</dbReference>
<dbReference type="AlphaFoldDB" id="A0A410QCA3"/>
<dbReference type="GO" id="GO:0051782">
    <property type="term" value="P:negative regulation of cell division"/>
    <property type="evidence" value="ECO:0007669"/>
    <property type="project" value="TreeGrafter"/>
</dbReference>
<dbReference type="GO" id="GO:0009898">
    <property type="term" value="C:cytoplasmic side of plasma membrane"/>
    <property type="evidence" value="ECO:0007669"/>
    <property type="project" value="TreeGrafter"/>
</dbReference>
<organism evidence="3 4">
    <name type="scientific">Acidilutibacter cellobiosedens</name>
    <dbReference type="NCBI Taxonomy" id="2507161"/>
    <lineage>
        <taxon>Bacteria</taxon>
        <taxon>Bacillati</taxon>
        <taxon>Bacillota</taxon>
        <taxon>Tissierellia</taxon>
        <taxon>Tissierellales</taxon>
        <taxon>Acidilutibacteraceae</taxon>
        <taxon>Acidilutibacter</taxon>
    </lineage>
</organism>
<evidence type="ECO:0000313" key="3">
    <source>
        <dbReference type="EMBL" id="QAT61627.1"/>
    </source>
</evidence>
<dbReference type="GO" id="GO:0005524">
    <property type="term" value="F:ATP binding"/>
    <property type="evidence" value="ECO:0007669"/>
    <property type="project" value="UniProtKB-KW"/>
</dbReference>
<accession>A0A410QCA3</accession>
<dbReference type="InterPro" id="IPR033756">
    <property type="entry name" value="YlxH/NBP35"/>
</dbReference>
<keyword evidence="2" id="KW-0067">ATP-binding</keyword>
<evidence type="ECO:0000256" key="2">
    <source>
        <dbReference type="ARBA" id="ARBA00022840"/>
    </source>
</evidence>
<dbReference type="InterPro" id="IPR025501">
    <property type="entry name" value="MinD_FleN"/>
</dbReference>
<dbReference type="Gene3D" id="3.40.50.300">
    <property type="entry name" value="P-loop containing nucleotide triphosphate hydrolases"/>
    <property type="match status" value="1"/>
</dbReference>
<protein>
    <submittedName>
        <fullName evidence="3">MinD/ParA family protein</fullName>
    </submittedName>
</protein>
<dbReference type="PANTHER" id="PTHR43384:SF4">
    <property type="entry name" value="CELLULOSE BIOSYNTHESIS PROTEIN BCSQ-RELATED"/>
    <property type="match status" value="1"/>
</dbReference>
<gene>
    <name evidence="3" type="ORF">EQM13_08530</name>
</gene>
<dbReference type="RefSeq" id="WP_071138748.1">
    <property type="nucleotide sequence ID" value="NZ_CP035282.1"/>
</dbReference>
<dbReference type="SUPFAM" id="SSF52540">
    <property type="entry name" value="P-loop containing nucleoside triphosphate hydrolases"/>
    <property type="match status" value="1"/>
</dbReference>
<dbReference type="InterPro" id="IPR027417">
    <property type="entry name" value="P-loop_NTPase"/>
</dbReference>
<dbReference type="EMBL" id="CP035282">
    <property type="protein sequence ID" value="QAT61627.1"/>
    <property type="molecule type" value="Genomic_DNA"/>
</dbReference>
<evidence type="ECO:0000256" key="1">
    <source>
        <dbReference type="ARBA" id="ARBA00022741"/>
    </source>
</evidence>
<dbReference type="KEGG" id="spoa:EQM13_08530"/>
<reference evidence="4" key="1">
    <citation type="submission" date="2019-01" db="EMBL/GenBank/DDBJ databases">
        <title>Draft genomes of a novel of Sporanaerobacter strains.</title>
        <authorList>
            <person name="Ma S."/>
        </authorList>
    </citation>
    <scope>NUCLEOTIDE SEQUENCE [LARGE SCALE GENOMIC DNA]</scope>
    <source>
        <strain evidence="4">NJN-17</strain>
    </source>
</reference>
<dbReference type="CDD" id="cd02038">
    <property type="entry name" value="FlhG-like"/>
    <property type="match status" value="1"/>
</dbReference>
<keyword evidence="1" id="KW-0547">Nucleotide-binding</keyword>
<dbReference type="InterPro" id="IPR050625">
    <property type="entry name" value="ParA/MinD_ATPase"/>
</dbReference>
<proteinExistence type="predicted"/>
<dbReference type="GO" id="GO:0016887">
    <property type="term" value="F:ATP hydrolysis activity"/>
    <property type="evidence" value="ECO:0007669"/>
    <property type="project" value="TreeGrafter"/>
</dbReference>
<keyword evidence="4" id="KW-1185">Reference proteome</keyword>